<dbReference type="RefSeq" id="WP_356497573.1">
    <property type="nucleotide sequence ID" value="NZ_JBEXEF010000047.1"/>
</dbReference>
<name>A0ABV2UKD2_9ACTN</name>
<dbReference type="EMBL" id="JBEXIP010000056">
    <property type="protein sequence ID" value="MET8438305.1"/>
    <property type="molecule type" value="Genomic_DNA"/>
</dbReference>
<dbReference type="Proteomes" id="UP001550044">
    <property type="component" value="Unassembled WGS sequence"/>
</dbReference>
<accession>A0ABV2UKD2</accession>
<keyword evidence="3" id="KW-1185">Reference proteome</keyword>
<evidence type="ECO:0000313" key="2">
    <source>
        <dbReference type="EMBL" id="MET8438305.1"/>
    </source>
</evidence>
<sequence length="114" mass="11956">METNEHTLSAAALLETAHKAVSQGYPCDDRLARAALHLIECATDVVVRLPDRDIDSAREALGLARAAVVTATCAVREIHAQARETSEPVSLPTPGKSPAGSARGPGRVCCGLDR</sequence>
<protein>
    <submittedName>
        <fullName evidence="2">Uncharacterized protein</fullName>
    </submittedName>
</protein>
<proteinExistence type="predicted"/>
<evidence type="ECO:0000313" key="3">
    <source>
        <dbReference type="Proteomes" id="UP001550044"/>
    </source>
</evidence>
<reference evidence="2 3" key="1">
    <citation type="submission" date="2024-06" db="EMBL/GenBank/DDBJ databases">
        <title>The Natural Products Discovery Center: Release of the First 8490 Sequenced Strains for Exploring Actinobacteria Biosynthetic Diversity.</title>
        <authorList>
            <person name="Kalkreuter E."/>
            <person name="Kautsar S.A."/>
            <person name="Yang D."/>
            <person name="Bader C.D."/>
            <person name="Teijaro C.N."/>
            <person name="Fluegel L."/>
            <person name="Davis C.M."/>
            <person name="Simpson J.R."/>
            <person name="Lauterbach L."/>
            <person name="Steele A.D."/>
            <person name="Gui C."/>
            <person name="Meng S."/>
            <person name="Li G."/>
            <person name="Viehrig K."/>
            <person name="Ye F."/>
            <person name="Su P."/>
            <person name="Kiefer A.F."/>
            <person name="Nichols A."/>
            <person name="Cepeda A.J."/>
            <person name="Yan W."/>
            <person name="Fan B."/>
            <person name="Jiang Y."/>
            <person name="Adhikari A."/>
            <person name="Zheng C.-J."/>
            <person name="Schuster L."/>
            <person name="Cowan T.M."/>
            <person name="Smanski M.J."/>
            <person name="Chevrette M.G."/>
            <person name="De Carvalho L.P.S."/>
            <person name="Shen B."/>
        </authorList>
    </citation>
    <scope>NUCLEOTIDE SEQUENCE [LARGE SCALE GENOMIC DNA]</scope>
    <source>
        <strain evidence="2 3">NPDC005137</strain>
    </source>
</reference>
<organism evidence="2 3">
    <name type="scientific">Streptomyces sp. 900116325</name>
    <dbReference type="NCBI Taxonomy" id="3154295"/>
    <lineage>
        <taxon>Bacteria</taxon>
        <taxon>Bacillati</taxon>
        <taxon>Actinomycetota</taxon>
        <taxon>Actinomycetes</taxon>
        <taxon>Kitasatosporales</taxon>
        <taxon>Streptomycetaceae</taxon>
        <taxon>Streptomyces</taxon>
    </lineage>
</organism>
<feature type="region of interest" description="Disordered" evidence="1">
    <location>
        <begin position="82"/>
        <end position="114"/>
    </location>
</feature>
<evidence type="ECO:0000256" key="1">
    <source>
        <dbReference type="SAM" id="MobiDB-lite"/>
    </source>
</evidence>
<comment type="caution">
    <text evidence="2">The sequence shown here is derived from an EMBL/GenBank/DDBJ whole genome shotgun (WGS) entry which is preliminary data.</text>
</comment>
<gene>
    <name evidence="2" type="ORF">ABZV61_37410</name>
</gene>